<feature type="compositionally biased region" description="Low complexity" evidence="5">
    <location>
        <begin position="137"/>
        <end position="149"/>
    </location>
</feature>
<keyword evidence="1" id="KW-0813">Transport</keyword>
<organism evidence="8 9">
    <name type="scientific">Chironomus riparius</name>
    <dbReference type="NCBI Taxonomy" id="315576"/>
    <lineage>
        <taxon>Eukaryota</taxon>
        <taxon>Metazoa</taxon>
        <taxon>Ecdysozoa</taxon>
        <taxon>Arthropoda</taxon>
        <taxon>Hexapoda</taxon>
        <taxon>Insecta</taxon>
        <taxon>Pterygota</taxon>
        <taxon>Neoptera</taxon>
        <taxon>Endopterygota</taxon>
        <taxon>Diptera</taxon>
        <taxon>Nematocera</taxon>
        <taxon>Chironomoidea</taxon>
        <taxon>Chironomidae</taxon>
        <taxon>Chironominae</taxon>
        <taxon>Chironomus</taxon>
    </lineage>
</organism>
<proteinExistence type="predicted"/>
<dbReference type="GO" id="GO:0046983">
    <property type="term" value="F:protein dimerization activity"/>
    <property type="evidence" value="ECO:0007669"/>
    <property type="project" value="InterPro"/>
</dbReference>
<dbReference type="GO" id="GO:0036064">
    <property type="term" value="C:ciliary basal body"/>
    <property type="evidence" value="ECO:0007669"/>
    <property type="project" value="TreeGrafter"/>
</dbReference>
<name>A0A9N9WZ47_9DIPT</name>
<dbReference type="GO" id="GO:0015031">
    <property type="term" value="P:protein transport"/>
    <property type="evidence" value="ECO:0007669"/>
    <property type="project" value="UniProtKB-KW"/>
</dbReference>
<evidence type="ECO:0000256" key="1">
    <source>
        <dbReference type="ARBA" id="ARBA00022448"/>
    </source>
</evidence>
<evidence type="ECO:0008006" key="10">
    <source>
        <dbReference type="Google" id="ProtNLM"/>
    </source>
</evidence>
<evidence type="ECO:0000313" key="9">
    <source>
        <dbReference type="Proteomes" id="UP001153620"/>
    </source>
</evidence>
<dbReference type="GO" id="GO:0005737">
    <property type="term" value="C:cytoplasm"/>
    <property type="evidence" value="ECO:0007669"/>
    <property type="project" value="TreeGrafter"/>
</dbReference>
<feature type="region of interest" description="Disordered" evidence="5">
    <location>
        <begin position="128"/>
        <end position="150"/>
    </location>
</feature>
<dbReference type="PROSITE" id="PS51776">
    <property type="entry name" value="RH1"/>
    <property type="match status" value="1"/>
</dbReference>
<feature type="domain" description="RH1" evidence="6">
    <location>
        <begin position="7"/>
        <end position="95"/>
    </location>
</feature>
<evidence type="ECO:0000259" key="7">
    <source>
        <dbReference type="PROSITE" id="PS51777"/>
    </source>
</evidence>
<dbReference type="Gene3D" id="1.20.58.1770">
    <property type="match status" value="1"/>
</dbReference>
<dbReference type="PANTHER" id="PTHR21502:SF4">
    <property type="entry name" value="RILP-LIKE PROTEIN HOMOLOG"/>
    <property type="match status" value="1"/>
</dbReference>
<evidence type="ECO:0000256" key="2">
    <source>
        <dbReference type="ARBA" id="ARBA00022927"/>
    </source>
</evidence>
<dbReference type="PROSITE" id="PS51777">
    <property type="entry name" value="RH2"/>
    <property type="match status" value="1"/>
</dbReference>
<feature type="region of interest" description="Disordered" evidence="5">
    <location>
        <begin position="329"/>
        <end position="353"/>
    </location>
</feature>
<dbReference type="Pfam" id="PF09744">
    <property type="entry name" value="RH1"/>
    <property type="match status" value="1"/>
</dbReference>
<evidence type="ECO:0000313" key="8">
    <source>
        <dbReference type="EMBL" id="CAG9811890.1"/>
    </source>
</evidence>
<dbReference type="AlphaFoldDB" id="A0A9N9WZ47"/>
<feature type="domain" description="RH2" evidence="7">
    <location>
        <begin position="263"/>
        <end position="356"/>
    </location>
</feature>
<dbReference type="InterPro" id="IPR021563">
    <property type="entry name" value="RILP_dimer"/>
</dbReference>
<dbReference type="GO" id="GO:0060271">
    <property type="term" value="P:cilium assembly"/>
    <property type="evidence" value="ECO:0007669"/>
    <property type="project" value="TreeGrafter"/>
</dbReference>
<dbReference type="SUPFAM" id="SSF161256">
    <property type="entry name" value="RILP dimerisation region"/>
    <property type="match status" value="1"/>
</dbReference>
<protein>
    <recommendedName>
        <fullName evidence="10">RILP-like protein</fullName>
    </recommendedName>
</protein>
<keyword evidence="2" id="KW-0653">Protein transport</keyword>
<dbReference type="EMBL" id="OU895880">
    <property type="protein sequence ID" value="CAG9811890.1"/>
    <property type="molecule type" value="Genomic_DNA"/>
</dbReference>
<dbReference type="OrthoDB" id="10069524at2759"/>
<dbReference type="PANTHER" id="PTHR21502">
    <property type="entry name" value="ZINC FINGER PROTEIN DZIP1"/>
    <property type="match status" value="1"/>
</dbReference>
<dbReference type="InterPro" id="IPR051241">
    <property type="entry name" value="DZIP_RILPL"/>
</dbReference>
<accession>A0A9N9WZ47</accession>
<dbReference type="Pfam" id="PF11461">
    <property type="entry name" value="RILP"/>
    <property type="match status" value="1"/>
</dbReference>
<keyword evidence="9" id="KW-1185">Reference proteome</keyword>
<keyword evidence="3 4" id="KW-0175">Coiled coil</keyword>
<dbReference type="GO" id="GO:0051959">
    <property type="term" value="F:dynein light intermediate chain binding"/>
    <property type="evidence" value="ECO:0007669"/>
    <property type="project" value="TreeGrafter"/>
</dbReference>
<dbReference type="CDD" id="cd14445">
    <property type="entry name" value="RILP-like"/>
    <property type="match status" value="1"/>
</dbReference>
<dbReference type="InterPro" id="IPR034744">
    <property type="entry name" value="RH2"/>
</dbReference>
<gene>
    <name evidence="8" type="ORF">CHIRRI_LOCUS14697</name>
</gene>
<dbReference type="InterPro" id="IPR034743">
    <property type="entry name" value="RH1"/>
</dbReference>
<evidence type="ECO:0000256" key="5">
    <source>
        <dbReference type="SAM" id="MobiDB-lite"/>
    </source>
</evidence>
<reference evidence="8" key="1">
    <citation type="submission" date="2022-01" db="EMBL/GenBank/DDBJ databases">
        <authorList>
            <person name="King R."/>
        </authorList>
    </citation>
    <scope>NUCLEOTIDE SEQUENCE</scope>
</reference>
<feature type="region of interest" description="Disordered" evidence="5">
    <location>
        <begin position="293"/>
        <end position="312"/>
    </location>
</feature>
<evidence type="ECO:0000256" key="3">
    <source>
        <dbReference type="ARBA" id="ARBA00023054"/>
    </source>
</evidence>
<evidence type="ECO:0000256" key="4">
    <source>
        <dbReference type="SAM" id="Coils"/>
    </source>
</evidence>
<dbReference type="Proteomes" id="UP001153620">
    <property type="component" value="Chromosome 4"/>
</dbReference>
<evidence type="ECO:0000259" key="6">
    <source>
        <dbReference type="PROSITE" id="PS51776"/>
    </source>
</evidence>
<sequence length="394" mass="45151">MPRNFIQMSESANNSIQEISVVDVYDLASDIGKECEKIIDAYGTDTVKSLIPKCITALEMLEAFASEREIVASELQDLNAKILKLENEKVERSESRKRFEKELEAIEESWRSETRELLEAISRLQDENRRLEKERSANTSTPSANNSPNRTQIEDFHLIQKLKEQVDKQRTDMKNKEMDIEDKSCAIDAMKSEIERLKSTSCETKRKSKIMQVQVKTLCEERADFLAKIQDQHREMISLKKQLGIAEKESEELMSPVDDDEHKPRFTVAELKEVLAERNELKKRVNDLEEELVNFRPPQPPPPTATADLKSPEIPIQQSSIMTESIYDPYDLPVQGPLPQEPSDAPWKKSTQSSGIRKFFRKLFSENDTAFPRSFTISTLTKMALSGPHSDISI</sequence>
<dbReference type="GO" id="GO:0031267">
    <property type="term" value="F:small GTPase binding"/>
    <property type="evidence" value="ECO:0007669"/>
    <property type="project" value="TreeGrafter"/>
</dbReference>
<feature type="coiled-coil region" evidence="4">
    <location>
        <begin position="229"/>
        <end position="291"/>
    </location>
</feature>
<reference evidence="8" key="2">
    <citation type="submission" date="2022-10" db="EMBL/GenBank/DDBJ databases">
        <authorList>
            <consortium name="ENA_rothamsted_submissions"/>
            <consortium name="culmorum"/>
            <person name="King R."/>
        </authorList>
    </citation>
    <scope>NUCLEOTIDE SEQUENCE</scope>
</reference>